<feature type="region of interest" description="Disordered" evidence="1">
    <location>
        <begin position="26"/>
        <end position="47"/>
    </location>
</feature>
<dbReference type="AlphaFoldDB" id="A0A9W4DN38"/>
<reference evidence="2" key="1">
    <citation type="submission" date="2021-05" db="EMBL/GenBank/DDBJ databases">
        <authorList>
            <person name="Arsene-Ploetze F."/>
        </authorList>
    </citation>
    <scope>NUCLEOTIDE SEQUENCE</scope>
    <source>
        <strain evidence="2">DSM 42138</strain>
    </source>
</reference>
<evidence type="ECO:0000313" key="2">
    <source>
        <dbReference type="EMBL" id="CAG6393004.1"/>
    </source>
</evidence>
<name>A0A9W4DN38_9ACTN</name>
<comment type="caution">
    <text evidence="2">The sequence shown here is derived from an EMBL/GenBank/DDBJ whole genome shotgun (WGS) entry which is preliminary data.</text>
</comment>
<proteinExistence type="predicted"/>
<sequence length="75" mass="8273">MPSRLTLYHFLWLVDSLGVAREAWDKNGERSIDGNRHRHGGRRTGRPPLAQLRAVGAARQARAAGHAGGVETHRP</sequence>
<gene>
    <name evidence="2" type="ORF">SCOCK_20036</name>
</gene>
<dbReference type="Proteomes" id="UP001152519">
    <property type="component" value="Unassembled WGS sequence"/>
</dbReference>
<dbReference type="EMBL" id="CAJSLV010000048">
    <property type="protein sequence ID" value="CAG6393004.1"/>
    <property type="molecule type" value="Genomic_DNA"/>
</dbReference>
<organism evidence="2 3">
    <name type="scientific">Actinacidiphila cocklensis</name>
    <dbReference type="NCBI Taxonomy" id="887465"/>
    <lineage>
        <taxon>Bacteria</taxon>
        <taxon>Bacillati</taxon>
        <taxon>Actinomycetota</taxon>
        <taxon>Actinomycetes</taxon>
        <taxon>Kitasatosporales</taxon>
        <taxon>Streptomycetaceae</taxon>
        <taxon>Actinacidiphila</taxon>
    </lineage>
</organism>
<keyword evidence="3" id="KW-1185">Reference proteome</keyword>
<evidence type="ECO:0000256" key="1">
    <source>
        <dbReference type="SAM" id="MobiDB-lite"/>
    </source>
</evidence>
<feature type="compositionally biased region" description="Basic and acidic residues" evidence="1">
    <location>
        <begin position="26"/>
        <end position="35"/>
    </location>
</feature>
<evidence type="ECO:0000313" key="3">
    <source>
        <dbReference type="Proteomes" id="UP001152519"/>
    </source>
</evidence>
<protein>
    <submittedName>
        <fullName evidence="2">Uncharacterized protein</fullName>
    </submittedName>
</protein>
<feature type="compositionally biased region" description="Basic residues" evidence="1">
    <location>
        <begin position="36"/>
        <end position="45"/>
    </location>
</feature>
<accession>A0A9W4DN38</accession>